<dbReference type="GO" id="GO:0008716">
    <property type="term" value="F:D-alanine-D-alanine ligase activity"/>
    <property type="evidence" value="ECO:0007669"/>
    <property type="project" value="InterPro"/>
</dbReference>
<name>A0A480APR5_9CYAN</name>
<keyword evidence="2" id="KW-0067">ATP-binding</keyword>
<keyword evidence="2" id="KW-0547">Nucleotide-binding</keyword>
<dbReference type="AlphaFoldDB" id="A0A480APR5"/>
<dbReference type="Pfam" id="PF08443">
    <property type="entry name" value="RimK"/>
    <property type="match status" value="1"/>
</dbReference>
<dbReference type="InterPro" id="IPR013815">
    <property type="entry name" value="ATP_grasp_subdomain_1"/>
</dbReference>
<evidence type="ECO:0000259" key="3">
    <source>
        <dbReference type="PROSITE" id="PS50975"/>
    </source>
</evidence>
<dbReference type="PANTHER" id="PTHR21621:SF0">
    <property type="entry name" value="BETA-CITRYLGLUTAMATE SYNTHASE B-RELATED"/>
    <property type="match status" value="1"/>
</dbReference>
<dbReference type="OrthoDB" id="9803907at2"/>
<evidence type="ECO:0000313" key="5">
    <source>
        <dbReference type="Proteomes" id="UP000299367"/>
    </source>
</evidence>
<reference evidence="5" key="1">
    <citation type="submission" date="2019-02" db="EMBL/GenBank/DDBJ databases">
        <title>Draft genome sequence of Dolichospermum planctonicum NIES-80.</title>
        <authorList>
            <person name="Yamaguchi H."/>
            <person name="Suzuki S."/>
            <person name="Kawachi M."/>
        </authorList>
    </citation>
    <scope>NUCLEOTIDE SEQUENCE [LARGE SCALE GENOMIC DNA]</scope>
    <source>
        <strain evidence="5">NIES-80</strain>
    </source>
</reference>
<evidence type="ECO:0000256" key="2">
    <source>
        <dbReference type="PROSITE-ProRule" id="PRU00409"/>
    </source>
</evidence>
<dbReference type="PROSITE" id="PS50975">
    <property type="entry name" value="ATP_GRASP"/>
    <property type="match status" value="1"/>
</dbReference>
<proteinExistence type="predicted"/>
<feature type="domain" description="ATP-grasp" evidence="3">
    <location>
        <begin position="63"/>
        <end position="322"/>
    </location>
</feature>
<gene>
    <name evidence="4" type="ORF">NIES80_38080</name>
</gene>
<comment type="caution">
    <text evidence="4">The sequence shown here is derived from an EMBL/GenBank/DDBJ whole genome shotgun (WGS) entry which is preliminary data.</text>
</comment>
<dbReference type="InterPro" id="IPR013651">
    <property type="entry name" value="ATP-grasp_RimK-type"/>
</dbReference>
<protein>
    <submittedName>
        <fullName evidence="4">Cyanophycin synthetase-like protein</fullName>
    </submittedName>
</protein>
<sequence>MSITSIIKKVALEIGAIVLVEPEYELVGHITFKNGKKSVFSHSKLDINGFGAAELVKDKAYSNFFLKQFGYKVTEGKTFFNDKLCAKLANLRNIDDGFNYAESMGFPVIVKPLNLSQGILVTKVYNQTEYYDVADKIFQIKSGLIVEKFYIGNDYRIVVLDNEVIVAYQRIPLFVVGNGISNVLELLQQKQEKFISLGRKNGIKVDDFRIDKKLKTQNLNWDSVIPNDQIVYLLDNANLSSGGEAVDFSETIHPDFQKLAINITKDIGLRLAGIDILTHDITMPMTDYTLIEVNGSPGLDHYAASGKLAAQKVEELYLKILKALENDIAVAR</sequence>
<dbReference type="GO" id="GO:0009432">
    <property type="term" value="P:SOS response"/>
    <property type="evidence" value="ECO:0007669"/>
    <property type="project" value="TreeGrafter"/>
</dbReference>
<dbReference type="GO" id="GO:0005737">
    <property type="term" value="C:cytoplasm"/>
    <property type="evidence" value="ECO:0007669"/>
    <property type="project" value="TreeGrafter"/>
</dbReference>
<dbReference type="EMBL" id="BJCF01000068">
    <property type="protein sequence ID" value="GCL44084.1"/>
    <property type="molecule type" value="Genomic_DNA"/>
</dbReference>
<evidence type="ECO:0000313" key="4">
    <source>
        <dbReference type="EMBL" id="GCL44084.1"/>
    </source>
</evidence>
<dbReference type="SUPFAM" id="SSF56059">
    <property type="entry name" value="Glutathione synthetase ATP-binding domain-like"/>
    <property type="match status" value="1"/>
</dbReference>
<dbReference type="RefSeq" id="WP_137909495.1">
    <property type="nucleotide sequence ID" value="NZ_BJCF01000068.1"/>
</dbReference>
<dbReference type="Pfam" id="PF07478">
    <property type="entry name" value="Dala_Dala_lig_C"/>
    <property type="match status" value="1"/>
</dbReference>
<dbReference type="InterPro" id="IPR011761">
    <property type="entry name" value="ATP-grasp"/>
</dbReference>
<evidence type="ECO:0000256" key="1">
    <source>
        <dbReference type="ARBA" id="ARBA00022598"/>
    </source>
</evidence>
<dbReference type="Proteomes" id="UP000299367">
    <property type="component" value="Unassembled WGS sequence"/>
</dbReference>
<keyword evidence="1" id="KW-0436">Ligase</keyword>
<dbReference type="Gene3D" id="3.30.470.20">
    <property type="entry name" value="ATP-grasp fold, B domain"/>
    <property type="match status" value="2"/>
</dbReference>
<dbReference type="GO" id="GO:0046872">
    <property type="term" value="F:metal ion binding"/>
    <property type="evidence" value="ECO:0007669"/>
    <property type="project" value="InterPro"/>
</dbReference>
<dbReference type="Gene3D" id="3.30.1490.20">
    <property type="entry name" value="ATP-grasp fold, A domain"/>
    <property type="match status" value="1"/>
</dbReference>
<organism evidence="4 5">
    <name type="scientific">Dolichospermum planctonicum</name>
    <dbReference type="NCBI Taxonomy" id="136072"/>
    <lineage>
        <taxon>Bacteria</taxon>
        <taxon>Bacillati</taxon>
        <taxon>Cyanobacteriota</taxon>
        <taxon>Cyanophyceae</taxon>
        <taxon>Nostocales</taxon>
        <taxon>Aphanizomenonaceae</taxon>
        <taxon>Dolichospermum</taxon>
    </lineage>
</organism>
<dbReference type="GO" id="GO:0018169">
    <property type="term" value="F:ribosomal S6-glutamic acid ligase activity"/>
    <property type="evidence" value="ECO:0007669"/>
    <property type="project" value="TreeGrafter"/>
</dbReference>
<dbReference type="InterPro" id="IPR011095">
    <property type="entry name" value="Dala_Dala_lig_C"/>
</dbReference>
<dbReference type="PANTHER" id="PTHR21621">
    <property type="entry name" value="RIBOSOMAL PROTEIN S6 MODIFICATION PROTEIN"/>
    <property type="match status" value="1"/>
</dbReference>
<accession>A0A480APR5</accession>
<dbReference type="GO" id="GO:0005524">
    <property type="term" value="F:ATP binding"/>
    <property type="evidence" value="ECO:0007669"/>
    <property type="project" value="UniProtKB-UniRule"/>
</dbReference>